<dbReference type="AlphaFoldDB" id="A0A1V1PGY9"/>
<evidence type="ECO:0000256" key="4">
    <source>
        <dbReference type="SAM" id="Phobius"/>
    </source>
</evidence>
<dbReference type="EMBL" id="ATBP01000025">
    <property type="protein sequence ID" value="ETR74034.1"/>
    <property type="molecule type" value="Genomic_DNA"/>
</dbReference>
<evidence type="ECO:0000256" key="2">
    <source>
        <dbReference type="ARBA" id="ARBA00029447"/>
    </source>
</evidence>
<dbReference type="InterPro" id="IPR004089">
    <property type="entry name" value="MCPsignal_dom"/>
</dbReference>
<gene>
    <name evidence="7" type="ORF">OMM_00503</name>
</gene>
<dbReference type="Proteomes" id="UP000189670">
    <property type="component" value="Unassembled WGS sequence"/>
</dbReference>
<comment type="caution">
    <text evidence="7">The sequence shown here is derived from an EMBL/GenBank/DDBJ whole genome shotgun (WGS) entry which is preliminary data.</text>
</comment>
<name>A0A1V1PGY9_9BACT</name>
<dbReference type="PANTHER" id="PTHR32089:SF112">
    <property type="entry name" value="LYSOZYME-LIKE PROTEIN-RELATED"/>
    <property type="match status" value="1"/>
</dbReference>
<dbReference type="CDD" id="cd06225">
    <property type="entry name" value="HAMP"/>
    <property type="match status" value="1"/>
</dbReference>
<feature type="domain" description="Methyl-accepting transducer" evidence="5">
    <location>
        <begin position="293"/>
        <end position="529"/>
    </location>
</feature>
<dbReference type="GO" id="GO:0016020">
    <property type="term" value="C:membrane"/>
    <property type="evidence" value="ECO:0007669"/>
    <property type="project" value="InterPro"/>
</dbReference>
<dbReference type="SMART" id="SM00304">
    <property type="entry name" value="HAMP"/>
    <property type="match status" value="1"/>
</dbReference>
<feature type="transmembrane region" description="Helical" evidence="4">
    <location>
        <begin position="191"/>
        <end position="211"/>
    </location>
</feature>
<evidence type="ECO:0000313" key="7">
    <source>
        <dbReference type="EMBL" id="ETR74034.1"/>
    </source>
</evidence>
<dbReference type="GO" id="GO:0007165">
    <property type="term" value="P:signal transduction"/>
    <property type="evidence" value="ECO:0007669"/>
    <property type="project" value="UniProtKB-KW"/>
</dbReference>
<dbReference type="SMART" id="SM00283">
    <property type="entry name" value="MA"/>
    <property type="match status" value="1"/>
</dbReference>
<dbReference type="PROSITE" id="PS50111">
    <property type="entry name" value="CHEMOTAXIS_TRANSDUC_2"/>
    <property type="match status" value="1"/>
</dbReference>
<dbReference type="PROSITE" id="PS50885">
    <property type="entry name" value="HAMP"/>
    <property type="match status" value="1"/>
</dbReference>
<accession>A0A1V1PGY9</accession>
<evidence type="ECO:0000256" key="1">
    <source>
        <dbReference type="ARBA" id="ARBA00023224"/>
    </source>
</evidence>
<keyword evidence="4" id="KW-1133">Transmembrane helix</keyword>
<dbReference type="Gene3D" id="6.10.340.10">
    <property type="match status" value="1"/>
</dbReference>
<reference evidence="8" key="1">
    <citation type="submission" date="2012-11" db="EMBL/GenBank/DDBJ databases">
        <authorList>
            <person name="Lucero-Rivera Y.E."/>
            <person name="Tovar-Ramirez D."/>
        </authorList>
    </citation>
    <scope>NUCLEOTIDE SEQUENCE [LARGE SCALE GENOMIC DNA]</scope>
    <source>
        <strain evidence="8">Araruama</strain>
    </source>
</reference>
<feature type="domain" description="HAMP" evidence="6">
    <location>
        <begin position="213"/>
        <end position="267"/>
    </location>
</feature>
<dbReference type="Pfam" id="PF00015">
    <property type="entry name" value="MCPsignal"/>
    <property type="match status" value="1"/>
</dbReference>
<proteinExistence type="inferred from homology"/>
<dbReference type="InterPro" id="IPR003660">
    <property type="entry name" value="HAMP_dom"/>
</dbReference>
<evidence type="ECO:0000313" key="8">
    <source>
        <dbReference type="Proteomes" id="UP000189670"/>
    </source>
</evidence>
<organism evidence="7 8">
    <name type="scientific">Candidatus Magnetoglobus multicellularis str. Araruama</name>
    <dbReference type="NCBI Taxonomy" id="890399"/>
    <lineage>
        <taxon>Bacteria</taxon>
        <taxon>Pseudomonadati</taxon>
        <taxon>Thermodesulfobacteriota</taxon>
        <taxon>Desulfobacteria</taxon>
        <taxon>Desulfobacterales</taxon>
        <taxon>Desulfobacteraceae</taxon>
        <taxon>Candidatus Magnetoglobus</taxon>
    </lineage>
</organism>
<comment type="similarity">
    <text evidence="2">Belongs to the methyl-accepting chemotaxis (MCP) protein family.</text>
</comment>
<keyword evidence="4" id="KW-0472">Membrane</keyword>
<evidence type="ECO:0000256" key="3">
    <source>
        <dbReference type="PROSITE-ProRule" id="PRU00284"/>
    </source>
</evidence>
<evidence type="ECO:0000259" key="6">
    <source>
        <dbReference type="PROSITE" id="PS50885"/>
    </source>
</evidence>
<dbReference type="PANTHER" id="PTHR32089">
    <property type="entry name" value="METHYL-ACCEPTING CHEMOTAXIS PROTEIN MCPB"/>
    <property type="match status" value="1"/>
</dbReference>
<keyword evidence="4" id="KW-0812">Transmembrane</keyword>
<dbReference type="SUPFAM" id="SSF58104">
    <property type="entry name" value="Methyl-accepting chemotaxis protein (MCP) signaling domain"/>
    <property type="match status" value="1"/>
</dbReference>
<dbReference type="Gene3D" id="1.10.287.950">
    <property type="entry name" value="Methyl-accepting chemotaxis protein"/>
    <property type="match status" value="1"/>
</dbReference>
<dbReference type="Pfam" id="PF00672">
    <property type="entry name" value="HAMP"/>
    <property type="match status" value="1"/>
</dbReference>
<keyword evidence="1 3" id="KW-0807">Transducer</keyword>
<sequence>MKYLFNISITKKIWISLSIIIAAYMFSMILGTTLEKSTELKLNDISNDLLPITLSSQTALIRYNEQIRLYNDAIMLGEISHIKSAYACASDVSNALKTILSSKCIRSANQLKIKNILTTYEQFIEDANYIYSRMCTNTENFESENSKKAAGLTQQTKFLKQAIQSLSHVLSEDLKQEFSDIIKRTQSNRELSFVVFFIVVISVIALTHFIISRSISSPLKNTISMLKDIAEGEGNLTARIPIENKDEIGELSTWFNSFIQKLQNIITKIANNATLLNASSEQLSEYAKQMIDNMAQLTTKSADVSSATEVLTTNINAMAISAEEMSLNINSISVTAEDIAKNMNSAASSVDKMSTSLNAIGKDIQDGQNIATQAMDLSSEATQNMNMLGTAAREIGQVTGVIKRISVQTNLLALNASIEASTAGEAGRGFAVVAEKIKQFASQSTRSAEDIALKITDVQQKTQNAINVIEKVTNIVEKLNQSYASISRTIEKQIDISYDLSLRINEINSGTNTIASSISQAASGVNEMSKNSGDAASTTNEFANIISSVNSASENSNQCAQNVQVQATELDVIAATLNKIVNKFVV</sequence>
<feature type="transmembrane region" description="Helical" evidence="4">
    <location>
        <begin position="13"/>
        <end position="34"/>
    </location>
</feature>
<evidence type="ECO:0000259" key="5">
    <source>
        <dbReference type="PROSITE" id="PS50111"/>
    </source>
</evidence>
<protein>
    <submittedName>
        <fullName evidence="7">Methyl-accepting chemotaxis protein</fullName>
    </submittedName>
</protein>